<evidence type="ECO:0000256" key="4">
    <source>
        <dbReference type="SAM" id="Phobius"/>
    </source>
</evidence>
<evidence type="ECO:0000256" key="2">
    <source>
        <dbReference type="ARBA" id="ARBA00006727"/>
    </source>
</evidence>
<dbReference type="InterPro" id="IPR011701">
    <property type="entry name" value="MFS"/>
</dbReference>
<comment type="subcellular location">
    <subcellularLocation>
        <location evidence="1">Membrane</location>
        <topology evidence="1">Multi-pass membrane protein</topology>
    </subcellularLocation>
</comment>
<proteinExistence type="inferred from homology"/>
<feature type="transmembrane region" description="Helical" evidence="4">
    <location>
        <begin position="447"/>
        <end position="467"/>
    </location>
</feature>
<evidence type="ECO:0000256" key="1">
    <source>
        <dbReference type="ARBA" id="ARBA00004141"/>
    </source>
</evidence>
<accession>A0AB34L1T8</accession>
<comment type="similarity">
    <text evidence="2">Belongs to the major facilitator superfamily. Monocarboxylate porter (TC 2.A.1.13) family.</text>
</comment>
<dbReference type="RefSeq" id="XP_069234075.1">
    <property type="nucleotide sequence ID" value="XM_069368948.1"/>
</dbReference>
<reference evidence="6 7" key="1">
    <citation type="journal article" date="2020" name="Microbiol. Resour. Announc.">
        <title>Draft Genome Sequence of a Cladosporium Species Isolated from the Mesophotic Ascidian Didemnum maculosum.</title>
        <authorList>
            <person name="Gioti A."/>
            <person name="Siaperas R."/>
            <person name="Nikolaivits E."/>
            <person name="Le Goff G."/>
            <person name="Ouazzani J."/>
            <person name="Kotoulas G."/>
            <person name="Topakas E."/>
        </authorList>
    </citation>
    <scope>NUCLEOTIDE SEQUENCE [LARGE SCALE GENOMIC DNA]</scope>
    <source>
        <strain evidence="6 7">TM138-S3</strain>
    </source>
</reference>
<dbReference type="GO" id="GO:0016020">
    <property type="term" value="C:membrane"/>
    <property type="evidence" value="ECO:0007669"/>
    <property type="project" value="UniProtKB-SubCell"/>
</dbReference>
<dbReference type="PANTHER" id="PTHR11360">
    <property type="entry name" value="MONOCARBOXYLATE TRANSPORTER"/>
    <property type="match status" value="1"/>
</dbReference>
<dbReference type="GO" id="GO:0022857">
    <property type="term" value="F:transmembrane transporter activity"/>
    <property type="evidence" value="ECO:0007669"/>
    <property type="project" value="InterPro"/>
</dbReference>
<dbReference type="PANTHER" id="PTHR11360:SF234">
    <property type="entry name" value="MFS-TYPE TRANSPORTER DBAD-RELATED"/>
    <property type="match status" value="1"/>
</dbReference>
<feature type="transmembrane region" description="Helical" evidence="4">
    <location>
        <begin position="325"/>
        <end position="344"/>
    </location>
</feature>
<keyword evidence="7" id="KW-1185">Reference proteome</keyword>
<keyword evidence="4" id="KW-1133">Transmembrane helix</keyword>
<dbReference type="Proteomes" id="UP000803884">
    <property type="component" value="Unassembled WGS sequence"/>
</dbReference>
<dbReference type="EMBL" id="JAAQHG020000001">
    <property type="protein sequence ID" value="KAL1590970.1"/>
    <property type="molecule type" value="Genomic_DNA"/>
</dbReference>
<dbReference type="Pfam" id="PF07690">
    <property type="entry name" value="MFS_1"/>
    <property type="match status" value="1"/>
</dbReference>
<comment type="caution">
    <text evidence="6">The sequence shown here is derived from an EMBL/GenBank/DDBJ whole genome shotgun (WGS) entry which is preliminary data.</text>
</comment>
<dbReference type="SUPFAM" id="SSF103473">
    <property type="entry name" value="MFS general substrate transporter"/>
    <property type="match status" value="1"/>
</dbReference>
<name>A0AB34L1T8_9PEZI</name>
<protein>
    <recommendedName>
        <fullName evidence="5">Major facilitator superfamily (MFS) profile domain-containing protein</fullName>
    </recommendedName>
</protein>
<evidence type="ECO:0000259" key="5">
    <source>
        <dbReference type="PROSITE" id="PS50850"/>
    </source>
</evidence>
<feature type="transmembrane region" description="Helical" evidence="4">
    <location>
        <begin position="380"/>
        <end position="405"/>
    </location>
</feature>
<feature type="compositionally biased region" description="Polar residues" evidence="3">
    <location>
        <begin position="67"/>
        <end position="76"/>
    </location>
</feature>
<keyword evidence="4" id="KW-0472">Membrane</keyword>
<organism evidence="6 7">
    <name type="scientific">Cladosporium halotolerans</name>
    <dbReference type="NCBI Taxonomy" id="1052096"/>
    <lineage>
        <taxon>Eukaryota</taxon>
        <taxon>Fungi</taxon>
        <taxon>Dikarya</taxon>
        <taxon>Ascomycota</taxon>
        <taxon>Pezizomycotina</taxon>
        <taxon>Dothideomycetes</taxon>
        <taxon>Dothideomycetidae</taxon>
        <taxon>Cladosporiales</taxon>
        <taxon>Cladosporiaceae</taxon>
        <taxon>Cladosporium</taxon>
    </lineage>
</organism>
<feature type="transmembrane region" description="Helical" evidence="4">
    <location>
        <begin position="158"/>
        <end position="178"/>
    </location>
</feature>
<evidence type="ECO:0000313" key="6">
    <source>
        <dbReference type="EMBL" id="KAL1590970.1"/>
    </source>
</evidence>
<gene>
    <name evidence="6" type="ORF">WHR41_00342</name>
</gene>
<feature type="transmembrane region" description="Helical" evidence="4">
    <location>
        <begin position="88"/>
        <end position="109"/>
    </location>
</feature>
<feature type="transmembrane region" description="Helical" evidence="4">
    <location>
        <begin position="247"/>
        <end position="269"/>
    </location>
</feature>
<feature type="compositionally biased region" description="Basic and acidic residues" evidence="3">
    <location>
        <begin position="8"/>
        <end position="21"/>
    </location>
</feature>
<dbReference type="InterPro" id="IPR036259">
    <property type="entry name" value="MFS_trans_sf"/>
</dbReference>
<dbReference type="AlphaFoldDB" id="A0AB34L1T8"/>
<feature type="transmembrane region" description="Helical" evidence="4">
    <location>
        <begin position="417"/>
        <end position="435"/>
    </location>
</feature>
<feature type="transmembrane region" description="Helical" evidence="4">
    <location>
        <begin position="214"/>
        <end position="235"/>
    </location>
</feature>
<keyword evidence="4" id="KW-0812">Transmembrane</keyword>
<dbReference type="Gene3D" id="1.20.1250.20">
    <property type="entry name" value="MFS general substrate transporter like domains"/>
    <property type="match status" value="1"/>
</dbReference>
<feature type="transmembrane region" description="Helical" evidence="4">
    <location>
        <begin position="290"/>
        <end position="313"/>
    </location>
</feature>
<feature type="domain" description="Major facilitator superfamily (MFS) profile" evidence="5">
    <location>
        <begin position="88"/>
        <end position="468"/>
    </location>
</feature>
<feature type="transmembrane region" description="Helical" evidence="4">
    <location>
        <begin position="184"/>
        <end position="207"/>
    </location>
</feature>
<feature type="transmembrane region" description="Helical" evidence="4">
    <location>
        <begin position="356"/>
        <end position="374"/>
    </location>
</feature>
<feature type="region of interest" description="Disordered" evidence="3">
    <location>
        <begin position="1"/>
        <end position="76"/>
    </location>
</feature>
<evidence type="ECO:0000313" key="7">
    <source>
        <dbReference type="Proteomes" id="UP000803884"/>
    </source>
</evidence>
<sequence length="477" mass="50985">MSDSSFEDVEKVAQHKNEPGSEHLTQQQEDLLEASEPPFTAHEDDDLEANGNGLRQVGTGAGASLHQVPSSKPSVNNIRSVPNGGTKAWLQVLASFFLFFNSWGIVNTFGTYQAYYETGILADSSPSDISWIGSIQAFLLMFVGAITGSIYDAGYVHSLMLVGSFLVVFGQMMLSLASSYYQVILAQAICIGIGCGCLFVPGVAILSTYFSTKIATAMGLAASGSSLGGVIYPIIFHRLQPTIGFPWATRVIGFIALFGLGISNFVLRVRTIPDSRRKFLDLPAFKEPQYALFVLGTFLGFMGLYVVFFYVQSYAIETNIAGDNMSFYLLSILNAGSIFGRIIPNFIADRTGPLNMIIPCAMISGILALCLIASHSLAPVIVICALYGFFSGSFVSLPPTILVHLTANRAMIGTRMGMCFTVVSIGLLIGTPISGQILNATGFPQTWVFGGVLVIAGSIVIGASRVAKGGWGLMVKV</sequence>
<feature type="transmembrane region" description="Helical" evidence="4">
    <location>
        <begin position="129"/>
        <end position="151"/>
    </location>
</feature>
<evidence type="ECO:0000256" key="3">
    <source>
        <dbReference type="SAM" id="MobiDB-lite"/>
    </source>
</evidence>
<dbReference type="InterPro" id="IPR050327">
    <property type="entry name" value="Proton-linked_MCT"/>
</dbReference>
<dbReference type="InterPro" id="IPR020846">
    <property type="entry name" value="MFS_dom"/>
</dbReference>
<dbReference type="PROSITE" id="PS50850">
    <property type="entry name" value="MFS"/>
    <property type="match status" value="1"/>
</dbReference>
<dbReference type="GeneID" id="96001786"/>